<dbReference type="PANTHER" id="PTHR12215">
    <property type="entry name" value="PHOSPHOPANTETHEINE TRANSFERASE"/>
    <property type="match status" value="1"/>
</dbReference>
<keyword evidence="2 4" id="KW-0808">Transferase</keyword>
<dbReference type="HOGENOM" id="CLU_057011_2_1_11"/>
<proteinExistence type="inferred from homology"/>
<dbReference type="GO" id="GO:0005829">
    <property type="term" value="C:cytosol"/>
    <property type="evidence" value="ECO:0007669"/>
    <property type="project" value="TreeGrafter"/>
</dbReference>
<dbReference type="InterPro" id="IPR008278">
    <property type="entry name" value="4-PPantetheinyl_Trfase_dom"/>
</dbReference>
<accession>D2S936</accession>
<dbReference type="KEGG" id="gob:Gobs_0917"/>
<name>D2S936_GEOOG</name>
<dbReference type="OrthoDB" id="190168at2"/>
<dbReference type="Gene3D" id="3.90.470.20">
    <property type="entry name" value="4'-phosphopantetheinyl transferase domain"/>
    <property type="match status" value="1"/>
</dbReference>
<dbReference type="STRING" id="526225.Gobs_0917"/>
<dbReference type="GO" id="GO:0000287">
    <property type="term" value="F:magnesium ion binding"/>
    <property type="evidence" value="ECO:0007669"/>
    <property type="project" value="InterPro"/>
</dbReference>
<gene>
    <name evidence="4" type="ordered locus">Gobs_0917</name>
</gene>
<organism evidence="4 5">
    <name type="scientific">Geodermatophilus obscurus (strain ATCC 25078 / DSM 43160 / JCM 3152 / CCUG 61914 / KCC A-0152 / KCTC 9177 / NBRC 13315 / NRRL B-3577 / G-20)</name>
    <dbReference type="NCBI Taxonomy" id="526225"/>
    <lineage>
        <taxon>Bacteria</taxon>
        <taxon>Bacillati</taxon>
        <taxon>Actinomycetota</taxon>
        <taxon>Actinomycetes</taxon>
        <taxon>Geodermatophilales</taxon>
        <taxon>Geodermatophilaceae</taxon>
        <taxon>Geodermatophilus</taxon>
    </lineage>
</organism>
<dbReference type="Pfam" id="PF01648">
    <property type="entry name" value="ACPS"/>
    <property type="match status" value="1"/>
</dbReference>
<reference evidence="4 5" key="1">
    <citation type="journal article" date="2010" name="Stand. Genomic Sci.">
        <title>Complete genome sequence of Geodermatophilus obscurus type strain (G-20).</title>
        <authorList>
            <person name="Ivanova N."/>
            <person name="Sikorski J."/>
            <person name="Jando M."/>
            <person name="Munk C."/>
            <person name="Lapidus A."/>
            <person name="Glavina Del Rio T."/>
            <person name="Copeland A."/>
            <person name="Tice H."/>
            <person name="Cheng J.-F."/>
            <person name="Lucas S."/>
            <person name="Chen F."/>
            <person name="Nolan M."/>
            <person name="Bruce D."/>
            <person name="Goodwin L."/>
            <person name="Pitluck S."/>
            <person name="Mavromatis K."/>
            <person name="Mikhailova N."/>
            <person name="Pati A."/>
            <person name="Chen A."/>
            <person name="Palaniappan K."/>
            <person name="Land M."/>
            <person name="Hauser L."/>
            <person name="Chang Y.-J."/>
            <person name="Jeffries C.D."/>
            <person name="Meincke L."/>
            <person name="Brettin T."/>
            <person name="Detter J.C."/>
            <person name="Detter J.C."/>
            <person name="Rohde M."/>
            <person name="Goeker M."/>
            <person name="Bristow J."/>
            <person name="Eisen J.A."/>
            <person name="Markowitz V."/>
            <person name="Hugenholtz P."/>
            <person name="Kyrpides N.C."/>
            <person name="Klenk H.-P."/>
        </authorList>
    </citation>
    <scope>NUCLEOTIDE SEQUENCE [LARGE SCALE GENOMIC DNA]</scope>
    <source>
        <strain evidence="5">ATCC 25078 / DSM 43160 / JCM 3152 / KCC A-0152 / KCTC 9177 / NBRC 13315 / NRRL B-3577 / G-20</strain>
    </source>
</reference>
<dbReference type="SUPFAM" id="SSF56214">
    <property type="entry name" value="4'-phosphopantetheinyl transferase"/>
    <property type="match status" value="2"/>
</dbReference>
<comment type="similarity">
    <text evidence="1">Belongs to the P-Pant transferase superfamily. Gsp/Sfp/HetI/AcpT family.</text>
</comment>
<evidence type="ECO:0000313" key="5">
    <source>
        <dbReference type="Proteomes" id="UP000001382"/>
    </source>
</evidence>
<dbReference type="Proteomes" id="UP000001382">
    <property type="component" value="Chromosome"/>
</dbReference>
<dbReference type="EMBL" id="CP001867">
    <property type="protein sequence ID" value="ADB73679.1"/>
    <property type="molecule type" value="Genomic_DNA"/>
</dbReference>
<feature type="domain" description="4'-phosphopantetheinyl transferase" evidence="3">
    <location>
        <begin position="119"/>
        <end position="184"/>
    </location>
</feature>
<dbReference type="eggNOG" id="COG2091">
    <property type="taxonomic scope" value="Bacteria"/>
</dbReference>
<dbReference type="GO" id="GO:0019878">
    <property type="term" value="P:lysine biosynthetic process via aminoadipic acid"/>
    <property type="evidence" value="ECO:0007669"/>
    <property type="project" value="TreeGrafter"/>
</dbReference>
<dbReference type="AlphaFoldDB" id="D2S936"/>
<keyword evidence="5" id="KW-1185">Reference proteome</keyword>
<dbReference type="InterPro" id="IPR037143">
    <property type="entry name" value="4-PPantetheinyl_Trfase_dom_sf"/>
</dbReference>
<dbReference type="RefSeq" id="WP_012947120.1">
    <property type="nucleotide sequence ID" value="NC_013757.1"/>
</dbReference>
<evidence type="ECO:0000259" key="3">
    <source>
        <dbReference type="Pfam" id="PF01648"/>
    </source>
</evidence>
<protein>
    <submittedName>
        <fullName evidence="4">4'-phosphopantetheinyl transferase</fullName>
    </submittedName>
</protein>
<dbReference type="GO" id="GO:0008897">
    <property type="term" value="F:holo-[acyl-carrier-protein] synthase activity"/>
    <property type="evidence" value="ECO:0007669"/>
    <property type="project" value="InterPro"/>
</dbReference>
<dbReference type="PANTHER" id="PTHR12215:SF10">
    <property type="entry name" value="L-AMINOADIPATE-SEMIALDEHYDE DEHYDROGENASE-PHOSPHOPANTETHEINYL TRANSFERASE"/>
    <property type="match status" value="1"/>
</dbReference>
<evidence type="ECO:0000313" key="4">
    <source>
        <dbReference type="EMBL" id="ADB73679.1"/>
    </source>
</evidence>
<evidence type="ECO:0000256" key="1">
    <source>
        <dbReference type="ARBA" id="ARBA00010990"/>
    </source>
</evidence>
<dbReference type="InterPro" id="IPR050559">
    <property type="entry name" value="P-Pant_transferase_sf"/>
</dbReference>
<sequence>MPSTARAVTCADAPGAGADVAVRLVDLGADDEATARAASVLTPAELARARRGAPAVHRRRVLVRAALRVALAAELGEAPGAVPLRTAPSGRPVVGVSGLHVSCSASGVLGLVAVGRDCRIGVDLEQVTPWTPDVLGEGWLSPIEQRALARLPATARAVATTRAWTQKEAVLKARGTGLLEDPRTVVPPIGQQAGTVAGWSVRDVPVPDGWVASLAVAANEETPR</sequence>
<reference evidence="5" key="2">
    <citation type="submission" date="2010-01" db="EMBL/GenBank/DDBJ databases">
        <title>The complete genome of Geodermatophilus obscurus DSM 43160.</title>
        <authorList>
            <consortium name="US DOE Joint Genome Institute (JGI-PGF)"/>
            <person name="Lucas S."/>
            <person name="Copeland A."/>
            <person name="Lapidus A."/>
            <person name="Glavina del Rio T."/>
            <person name="Dalin E."/>
            <person name="Tice H."/>
            <person name="Bruce D."/>
            <person name="Goodwin L."/>
            <person name="Pitluck S."/>
            <person name="Kyrpides N."/>
            <person name="Mavromatis K."/>
            <person name="Ivanova N."/>
            <person name="Munk A.C."/>
            <person name="Brettin T."/>
            <person name="Detter J.C."/>
            <person name="Han C."/>
            <person name="Larimer F."/>
            <person name="Land M."/>
            <person name="Hauser L."/>
            <person name="Markowitz V."/>
            <person name="Cheng J.-F."/>
            <person name="Hugenholtz P."/>
            <person name="Woyke T."/>
            <person name="Wu D."/>
            <person name="Jando M."/>
            <person name="Schneider S."/>
            <person name="Klenk H.-P."/>
            <person name="Eisen J.A."/>
        </authorList>
    </citation>
    <scope>NUCLEOTIDE SEQUENCE [LARGE SCALE GENOMIC DNA]</scope>
    <source>
        <strain evidence="5">ATCC 25078 / DSM 43160 / JCM 3152 / KCC A-0152 / KCTC 9177 / NBRC 13315 / NRRL B-3577 / G-20</strain>
    </source>
</reference>
<evidence type="ECO:0000256" key="2">
    <source>
        <dbReference type="ARBA" id="ARBA00022679"/>
    </source>
</evidence>